<gene>
    <name evidence="10" type="ORF">Naga_100040g15</name>
</gene>
<comment type="catalytic activity">
    <reaction evidence="6 7">
        <text>hydroxymethylbilane = uroporphyrinogen III + H2O</text>
        <dbReference type="Rhea" id="RHEA:18965"/>
        <dbReference type="ChEBI" id="CHEBI:15377"/>
        <dbReference type="ChEBI" id="CHEBI:57308"/>
        <dbReference type="ChEBI" id="CHEBI:57845"/>
        <dbReference type="EC" id="4.2.1.75"/>
    </reaction>
</comment>
<dbReference type="GO" id="GO:0006782">
    <property type="term" value="P:protoporphyrinogen IX biosynthetic process"/>
    <property type="evidence" value="ECO:0007669"/>
    <property type="project" value="UniProtKB-UniRule"/>
</dbReference>
<dbReference type="Gene3D" id="3.40.50.10090">
    <property type="match status" value="2"/>
</dbReference>
<dbReference type="SUPFAM" id="SSF69618">
    <property type="entry name" value="HemD-like"/>
    <property type="match status" value="1"/>
</dbReference>
<dbReference type="AlphaFoldDB" id="W7TAH2"/>
<dbReference type="InterPro" id="IPR036108">
    <property type="entry name" value="4pyrrol_syn_uPrphyn_synt_sf"/>
</dbReference>
<evidence type="ECO:0000256" key="3">
    <source>
        <dbReference type="ARBA" id="ARBA00013109"/>
    </source>
</evidence>
<comment type="pathway">
    <text evidence="1 7">Porphyrin-containing compound metabolism; protoporphyrin-IX biosynthesis; coproporphyrinogen-III from 5-aminolevulinate: step 3/4.</text>
</comment>
<evidence type="ECO:0000256" key="5">
    <source>
        <dbReference type="ARBA" id="ARBA00023244"/>
    </source>
</evidence>
<protein>
    <recommendedName>
        <fullName evidence="3 7">Uroporphyrinogen-III synthase</fullName>
        <ecNumber evidence="3 7">4.2.1.75</ecNumber>
    </recommendedName>
</protein>
<keyword evidence="8" id="KW-0472">Membrane</keyword>
<comment type="similarity">
    <text evidence="2 7">Belongs to the uroporphyrinogen-III synthase family.</text>
</comment>
<evidence type="ECO:0000256" key="1">
    <source>
        <dbReference type="ARBA" id="ARBA00004772"/>
    </source>
</evidence>
<accession>W7TAH2</accession>
<keyword evidence="11" id="KW-1185">Reference proteome</keyword>
<comment type="caution">
    <text evidence="10">The sequence shown here is derived from an EMBL/GenBank/DDBJ whole genome shotgun (WGS) entry which is preliminary data.</text>
</comment>
<organism evidence="10 11">
    <name type="scientific">Nannochloropsis gaditana</name>
    <dbReference type="NCBI Taxonomy" id="72520"/>
    <lineage>
        <taxon>Eukaryota</taxon>
        <taxon>Sar</taxon>
        <taxon>Stramenopiles</taxon>
        <taxon>Ochrophyta</taxon>
        <taxon>Eustigmatophyceae</taxon>
        <taxon>Eustigmatales</taxon>
        <taxon>Monodopsidaceae</taxon>
        <taxon>Nannochloropsis</taxon>
    </lineage>
</organism>
<dbReference type="GO" id="GO:0004852">
    <property type="term" value="F:uroporphyrinogen-III synthase activity"/>
    <property type="evidence" value="ECO:0007669"/>
    <property type="project" value="UniProtKB-UniRule"/>
</dbReference>
<evidence type="ECO:0000259" key="9">
    <source>
        <dbReference type="Pfam" id="PF02602"/>
    </source>
</evidence>
<dbReference type="EC" id="4.2.1.75" evidence="3 7"/>
<dbReference type="InterPro" id="IPR039793">
    <property type="entry name" value="UROS/Hem4"/>
</dbReference>
<sequence>MPQSLVSSPSRLCSPLFSFVGLILSAAVSFLTVNVLASHAYLLPAPPQHEQQPSFHQQVHPNYLNKHGQTQSFGYSSVEVNRARMPSNMVGISQRIKSSLFAGRSSAPPSTSTSSRNVVVLTREAGKNDKLRRILESQKITALEIPCIAHCHAEGYAQLKETLDGEAFDYIVITSPEAAQVFLEAARTCTLYKPTNLVSIGEATGELLKKAGASIVFTPSKALAKVLVVELPEVHEERGGMRRRKTAKVLYPASKRAAGTLEEGLQKRGLWEEVVEEEGEGMGGEKQSGRLFDVIRLNTYDTVPADWTDEEMSLAQSCAVVTFASPSALKVWAARLGMDFNMACIGETTATAAIALGWDESRIFYPKDAPGIDGWASAVMDALEAKDEEVAG</sequence>
<dbReference type="CDD" id="cd06578">
    <property type="entry name" value="HemD"/>
    <property type="match status" value="1"/>
</dbReference>
<dbReference type="OrthoDB" id="443551at2759"/>
<feature type="domain" description="Tetrapyrrole biosynthesis uroporphyrinogen III synthase" evidence="9">
    <location>
        <begin position="291"/>
        <end position="360"/>
    </location>
</feature>
<dbReference type="UniPathway" id="UPA00251">
    <property type="reaction ID" value="UER00320"/>
</dbReference>
<dbReference type="Pfam" id="PF02602">
    <property type="entry name" value="HEM4"/>
    <property type="match status" value="2"/>
</dbReference>
<proteinExistence type="inferred from homology"/>
<keyword evidence="8" id="KW-0812">Transmembrane</keyword>
<dbReference type="InterPro" id="IPR003754">
    <property type="entry name" value="4pyrrol_synth_uPrphyn_synth"/>
</dbReference>
<feature type="transmembrane region" description="Helical" evidence="8">
    <location>
        <begin position="12"/>
        <end position="37"/>
    </location>
</feature>
<comment type="function">
    <text evidence="7">Catalyzes cyclization of the linear tetrapyrrole, hydroxymethylbilane, to the macrocyclic uroporphyrinogen III.</text>
</comment>
<reference evidence="10 11" key="1">
    <citation type="journal article" date="2014" name="Mol. Plant">
        <title>Chromosome Scale Genome Assembly and Transcriptome Profiling of Nannochloropsis gaditana in Nitrogen Depletion.</title>
        <authorList>
            <person name="Corteggiani Carpinelli E."/>
            <person name="Telatin A."/>
            <person name="Vitulo N."/>
            <person name="Forcato C."/>
            <person name="D'Angelo M."/>
            <person name="Schiavon R."/>
            <person name="Vezzi A."/>
            <person name="Giacometti G.M."/>
            <person name="Morosinotto T."/>
            <person name="Valle G."/>
        </authorList>
    </citation>
    <scope>NUCLEOTIDE SEQUENCE [LARGE SCALE GENOMIC DNA]</scope>
    <source>
        <strain evidence="10 11">B-31</strain>
    </source>
</reference>
<evidence type="ECO:0000313" key="10">
    <source>
        <dbReference type="EMBL" id="EWM24015.1"/>
    </source>
</evidence>
<keyword evidence="8" id="KW-1133">Transmembrane helix</keyword>
<evidence type="ECO:0000256" key="7">
    <source>
        <dbReference type="RuleBase" id="RU366031"/>
    </source>
</evidence>
<evidence type="ECO:0000256" key="2">
    <source>
        <dbReference type="ARBA" id="ARBA00008133"/>
    </source>
</evidence>
<dbReference type="GO" id="GO:0006780">
    <property type="term" value="P:uroporphyrinogen III biosynthetic process"/>
    <property type="evidence" value="ECO:0007669"/>
    <property type="project" value="UniProtKB-UniRule"/>
</dbReference>
<dbReference type="PANTHER" id="PTHR38042:SF1">
    <property type="entry name" value="UROPORPHYRINOGEN-III SYNTHASE, CHLOROPLASTIC"/>
    <property type="match status" value="1"/>
</dbReference>
<evidence type="ECO:0000256" key="6">
    <source>
        <dbReference type="ARBA" id="ARBA00048617"/>
    </source>
</evidence>
<keyword evidence="5 7" id="KW-0627">Porphyrin biosynthesis</keyword>
<dbReference type="PANTHER" id="PTHR38042">
    <property type="entry name" value="UROPORPHYRINOGEN-III SYNTHASE, CHLOROPLASTIC"/>
    <property type="match status" value="1"/>
</dbReference>
<keyword evidence="4 7" id="KW-0456">Lyase</keyword>
<evidence type="ECO:0000313" key="11">
    <source>
        <dbReference type="Proteomes" id="UP000019335"/>
    </source>
</evidence>
<name>W7TAH2_9STRA</name>
<dbReference type="EMBL" id="AZIL01001410">
    <property type="protein sequence ID" value="EWM24015.1"/>
    <property type="molecule type" value="Genomic_DNA"/>
</dbReference>
<feature type="domain" description="Tetrapyrrole biosynthesis uroporphyrinogen III synthase" evidence="9">
    <location>
        <begin position="130"/>
        <end position="270"/>
    </location>
</feature>
<evidence type="ECO:0000256" key="8">
    <source>
        <dbReference type="SAM" id="Phobius"/>
    </source>
</evidence>
<dbReference type="Proteomes" id="UP000019335">
    <property type="component" value="Chromosome 15"/>
</dbReference>
<evidence type="ECO:0000256" key="4">
    <source>
        <dbReference type="ARBA" id="ARBA00023239"/>
    </source>
</evidence>